<dbReference type="EMBL" id="LAXJ01000002">
    <property type="protein sequence ID" value="KRS14620.1"/>
    <property type="molecule type" value="Genomic_DNA"/>
</dbReference>
<organism evidence="1 2">
    <name type="scientific">Roseovarius atlanticus</name>
    <dbReference type="NCBI Taxonomy" id="1641875"/>
    <lineage>
        <taxon>Bacteria</taxon>
        <taxon>Pseudomonadati</taxon>
        <taxon>Pseudomonadota</taxon>
        <taxon>Alphaproteobacteria</taxon>
        <taxon>Rhodobacterales</taxon>
        <taxon>Roseobacteraceae</taxon>
        <taxon>Roseovarius</taxon>
    </lineage>
</organism>
<evidence type="ECO:0000313" key="2">
    <source>
        <dbReference type="Proteomes" id="UP000051295"/>
    </source>
</evidence>
<sequence>MLTFLQGESTLPPTITDIPWADAYKIGGGVDAVTGDVFDGSALSSTDTTPAKVGEGKISIKIIATEEEMEREIDVGASGSYNTGAVEISAEASYLNSVSYSATSLTVLAQVEISDTDYATIKDPALKTKAKSLLDSDQATFKKTYGDYFISGVKAGSLLSVVLRITAESESRLDDFKSKFSGSKGNLFSASGYANFKQAVSNSKTTFEQTVVHFGTKKGSVAPKTDDPEELLAWFKDNLEAARMRAYLTSYSSLDPDFDRTVPVAPAVFGEITALYKQVWLVESRFKTCPGDYANAYAHTFDTLTGEIRAAREELASDPSKIAGYATDLNSLKTELDEIYARYALYMSVKGAKSSVPKKDKEHDSGDTNIWHYGYDTWPGIATQISTTEQSYSEKWHIGHRTHTFDWGGSSKYMLVGFTVDSVWHSNNGSWKLTTSDPLLKDTASIYVSSEYDRGTNWKVKWHYVEAKDYQFD</sequence>
<gene>
    <name evidence="1" type="ORF">XM53_02640</name>
</gene>
<name>A0A0T5P0F5_9RHOB</name>
<dbReference type="Proteomes" id="UP000051295">
    <property type="component" value="Unassembled WGS sequence"/>
</dbReference>
<dbReference type="OrthoDB" id="8392384at2"/>
<protein>
    <recommendedName>
        <fullName evidence="3">MACPF domain-containing protein</fullName>
    </recommendedName>
</protein>
<dbReference type="RefSeq" id="WP_057789955.1">
    <property type="nucleotide sequence ID" value="NZ_LAXJ01000002.1"/>
</dbReference>
<dbReference type="PATRIC" id="fig|1641875.4.peg.1626"/>
<proteinExistence type="predicted"/>
<evidence type="ECO:0000313" key="1">
    <source>
        <dbReference type="EMBL" id="KRS14620.1"/>
    </source>
</evidence>
<reference evidence="1 2" key="1">
    <citation type="submission" date="2015-04" db="EMBL/GenBank/DDBJ databases">
        <title>The draft genome sequence of Roseovarius sp.R12b.</title>
        <authorList>
            <person name="Li G."/>
            <person name="Lai Q."/>
            <person name="Shao Z."/>
            <person name="Yan P."/>
        </authorList>
    </citation>
    <scope>NUCLEOTIDE SEQUENCE [LARGE SCALE GENOMIC DNA]</scope>
    <source>
        <strain evidence="1 2">R12B</strain>
    </source>
</reference>
<accession>A0A0T5P0F5</accession>
<dbReference type="AlphaFoldDB" id="A0A0T5P0F5"/>
<evidence type="ECO:0008006" key="3">
    <source>
        <dbReference type="Google" id="ProtNLM"/>
    </source>
</evidence>
<keyword evidence="2" id="KW-1185">Reference proteome</keyword>
<comment type="caution">
    <text evidence="1">The sequence shown here is derived from an EMBL/GenBank/DDBJ whole genome shotgun (WGS) entry which is preliminary data.</text>
</comment>